<dbReference type="EMBL" id="CP022415">
    <property type="protein sequence ID" value="ASM71205.1"/>
    <property type="molecule type" value="Genomic_DNA"/>
</dbReference>
<protein>
    <submittedName>
        <fullName evidence="2">Uncharacterized protein</fullName>
    </submittedName>
</protein>
<proteinExistence type="predicted"/>
<evidence type="ECO:0000313" key="2">
    <source>
        <dbReference type="EMBL" id="ASM71205.1"/>
    </source>
</evidence>
<dbReference type="RefSeq" id="WP_198362837.1">
    <property type="nucleotide sequence ID" value="NZ_CP022415.1"/>
</dbReference>
<dbReference type="KEGG" id="spse:SULPSESMR1_00370"/>
<evidence type="ECO:0000256" key="1">
    <source>
        <dbReference type="SAM" id="MobiDB-lite"/>
    </source>
</evidence>
<evidence type="ECO:0000313" key="3">
    <source>
        <dbReference type="Proteomes" id="UP000199754"/>
    </source>
</evidence>
<sequence>MIRIFVFLTAIAGLAACDPGASSREAQRAPNDRQQPSVTEPGLHVSGFAKVGVVKTF</sequence>
<accession>A0A221JWU2</accession>
<name>A0A221JWU2_9RHOB</name>
<dbReference type="PROSITE" id="PS51257">
    <property type="entry name" value="PROKAR_LIPOPROTEIN"/>
    <property type="match status" value="1"/>
</dbReference>
<gene>
    <name evidence="2" type="ORF">SULPSESMR1_00370</name>
</gene>
<dbReference type="Proteomes" id="UP000199754">
    <property type="component" value="Chromosome"/>
</dbReference>
<feature type="region of interest" description="Disordered" evidence="1">
    <location>
        <begin position="21"/>
        <end position="43"/>
    </location>
</feature>
<organism evidence="2 3">
    <name type="scientific">Pseudosulfitobacter pseudonitzschiae</name>
    <dbReference type="NCBI Taxonomy" id="1402135"/>
    <lineage>
        <taxon>Bacteria</taxon>
        <taxon>Pseudomonadati</taxon>
        <taxon>Pseudomonadota</taxon>
        <taxon>Alphaproteobacteria</taxon>
        <taxon>Rhodobacterales</taxon>
        <taxon>Roseobacteraceae</taxon>
        <taxon>Pseudosulfitobacter</taxon>
    </lineage>
</organism>
<reference evidence="2 3" key="1">
    <citation type="submission" date="2017-07" db="EMBL/GenBank/DDBJ databases">
        <title>Genome Sequence of Sulfitobacter pseudonitzschiae Strain SMR1 Isolated from a culture of the Diatom Skeletonema marinoi.</title>
        <authorList>
            <person name="Topel M."/>
            <person name="Pinder M.I.M."/>
            <person name="Johansson O.N."/>
            <person name="Kourtchenko O."/>
            <person name="Godhe A."/>
            <person name="Clarke A.K."/>
        </authorList>
    </citation>
    <scope>NUCLEOTIDE SEQUENCE [LARGE SCALE GENOMIC DNA]</scope>
    <source>
        <strain evidence="2 3">SMR1</strain>
    </source>
</reference>
<dbReference type="AlphaFoldDB" id="A0A221JWU2"/>
<keyword evidence="3" id="KW-1185">Reference proteome</keyword>